<comment type="caution">
    <text evidence="1">The sequence shown here is derived from an EMBL/GenBank/DDBJ whole genome shotgun (WGS) entry which is preliminary data.</text>
</comment>
<dbReference type="EMBL" id="JACGWZ010000001">
    <property type="protein sequence ID" value="MBA8823966.1"/>
    <property type="molecule type" value="Genomic_DNA"/>
</dbReference>
<sequence>MTRVDRDGREALGRSRGGLTTKIHLAADLRCRPS</sequence>
<dbReference type="AlphaFoldDB" id="A0A839DUM2"/>
<gene>
    <name evidence="1" type="ORF">FHX42_001295</name>
</gene>
<name>A0A839DUM2_9PSEU</name>
<evidence type="ECO:0000313" key="1">
    <source>
        <dbReference type="EMBL" id="MBA8823966.1"/>
    </source>
</evidence>
<keyword evidence="2" id="KW-1185">Reference proteome</keyword>
<accession>A0A839DUM2</accession>
<proteinExistence type="predicted"/>
<dbReference type="Proteomes" id="UP000569329">
    <property type="component" value="Unassembled WGS sequence"/>
</dbReference>
<protein>
    <submittedName>
        <fullName evidence="1">Uncharacterized protein</fullName>
    </submittedName>
</protein>
<evidence type="ECO:0000313" key="2">
    <source>
        <dbReference type="Proteomes" id="UP000569329"/>
    </source>
</evidence>
<reference evidence="1 2" key="1">
    <citation type="submission" date="2020-07" db="EMBL/GenBank/DDBJ databases">
        <title>Sequencing the genomes of 1000 actinobacteria strains.</title>
        <authorList>
            <person name="Klenk H.-P."/>
        </authorList>
    </citation>
    <scope>NUCLEOTIDE SEQUENCE [LARGE SCALE GENOMIC DNA]</scope>
    <source>
        <strain evidence="1 2">DSM 45975</strain>
    </source>
</reference>
<organism evidence="1 2">
    <name type="scientific">Halosaccharopolyspora lacisalsi</name>
    <dbReference type="NCBI Taxonomy" id="1000566"/>
    <lineage>
        <taxon>Bacteria</taxon>
        <taxon>Bacillati</taxon>
        <taxon>Actinomycetota</taxon>
        <taxon>Actinomycetes</taxon>
        <taxon>Pseudonocardiales</taxon>
        <taxon>Pseudonocardiaceae</taxon>
        <taxon>Halosaccharopolyspora</taxon>
    </lineage>
</organism>